<dbReference type="CDD" id="cd02440">
    <property type="entry name" value="AdoMet_MTases"/>
    <property type="match status" value="1"/>
</dbReference>
<dbReference type="InterPro" id="IPR029063">
    <property type="entry name" value="SAM-dependent_MTases_sf"/>
</dbReference>
<feature type="domain" description="Methyltransferase type 11" evidence="1">
    <location>
        <begin position="85"/>
        <end position="132"/>
    </location>
</feature>
<dbReference type="Gene3D" id="3.40.50.150">
    <property type="entry name" value="Vaccinia Virus protein VP39"/>
    <property type="match status" value="1"/>
</dbReference>
<proteinExistence type="predicted"/>
<evidence type="ECO:0000313" key="2">
    <source>
        <dbReference type="EMBL" id="KKN61712.1"/>
    </source>
</evidence>
<name>A0A0F9SHD1_9ZZZZ</name>
<sequence>MTAEARDILLFGGSNDGRNAQLAHWMTNCPDLHAFMPDYHRLQLERWIWDRRGDLRGRVLDVGVQNARRWIGPHYRTVGLNGEDLHADLRALPVASDELDAMIVTEVLEHCEDPFGAMREIYRVLKPGGLLLVTSPFFWPQHATRDYNDFWRFTDQGWALLLRPFHDVTIEPCQWTVEGAQLYDLLRRFECWGNAANVQAATAYLCTGRK</sequence>
<evidence type="ECO:0000259" key="1">
    <source>
        <dbReference type="Pfam" id="PF08241"/>
    </source>
</evidence>
<reference evidence="2" key="1">
    <citation type="journal article" date="2015" name="Nature">
        <title>Complex archaea that bridge the gap between prokaryotes and eukaryotes.</title>
        <authorList>
            <person name="Spang A."/>
            <person name="Saw J.H."/>
            <person name="Jorgensen S.L."/>
            <person name="Zaremba-Niedzwiedzka K."/>
            <person name="Martijn J."/>
            <person name="Lind A.E."/>
            <person name="van Eijk R."/>
            <person name="Schleper C."/>
            <person name="Guy L."/>
            <person name="Ettema T.J."/>
        </authorList>
    </citation>
    <scope>NUCLEOTIDE SEQUENCE</scope>
</reference>
<dbReference type="Pfam" id="PF08241">
    <property type="entry name" value="Methyltransf_11"/>
    <property type="match status" value="1"/>
</dbReference>
<dbReference type="InterPro" id="IPR013216">
    <property type="entry name" value="Methyltransf_11"/>
</dbReference>
<accession>A0A0F9SHD1</accession>
<gene>
    <name evidence="2" type="ORF">LCGC14_0519280</name>
</gene>
<dbReference type="GO" id="GO:0008757">
    <property type="term" value="F:S-adenosylmethionine-dependent methyltransferase activity"/>
    <property type="evidence" value="ECO:0007669"/>
    <property type="project" value="InterPro"/>
</dbReference>
<dbReference type="AlphaFoldDB" id="A0A0F9SHD1"/>
<protein>
    <recommendedName>
        <fullName evidence="1">Methyltransferase type 11 domain-containing protein</fullName>
    </recommendedName>
</protein>
<dbReference type="EMBL" id="LAZR01000649">
    <property type="protein sequence ID" value="KKN61712.1"/>
    <property type="molecule type" value="Genomic_DNA"/>
</dbReference>
<organism evidence="2">
    <name type="scientific">marine sediment metagenome</name>
    <dbReference type="NCBI Taxonomy" id="412755"/>
    <lineage>
        <taxon>unclassified sequences</taxon>
        <taxon>metagenomes</taxon>
        <taxon>ecological metagenomes</taxon>
    </lineage>
</organism>
<dbReference type="SUPFAM" id="SSF53335">
    <property type="entry name" value="S-adenosyl-L-methionine-dependent methyltransferases"/>
    <property type="match status" value="1"/>
</dbReference>
<comment type="caution">
    <text evidence="2">The sequence shown here is derived from an EMBL/GenBank/DDBJ whole genome shotgun (WGS) entry which is preliminary data.</text>
</comment>